<protein>
    <submittedName>
        <fullName evidence="1">Uncharacterized protein</fullName>
    </submittedName>
</protein>
<dbReference type="Proteomes" id="UP000799440">
    <property type="component" value="Unassembled WGS sequence"/>
</dbReference>
<dbReference type="PROSITE" id="PS51257">
    <property type="entry name" value="PROKAR_LIPOPROTEIN"/>
    <property type="match status" value="1"/>
</dbReference>
<reference evidence="1" key="1">
    <citation type="journal article" date="2020" name="Stud. Mycol.">
        <title>101 Dothideomycetes genomes: a test case for predicting lifestyles and emergence of pathogens.</title>
        <authorList>
            <person name="Haridas S."/>
            <person name="Albert R."/>
            <person name="Binder M."/>
            <person name="Bloem J."/>
            <person name="Labutti K."/>
            <person name="Salamov A."/>
            <person name="Andreopoulos B."/>
            <person name="Baker S."/>
            <person name="Barry K."/>
            <person name="Bills G."/>
            <person name="Bluhm B."/>
            <person name="Cannon C."/>
            <person name="Castanera R."/>
            <person name="Culley D."/>
            <person name="Daum C."/>
            <person name="Ezra D."/>
            <person name="Gonzalez J."/>
            <person name="Henrissat B."/>
            <person name="Kuo A."/>
            <person name="Liang C."/>
            <person name="Lipzen A."/>
            <person name="Lutzoni F."/>
            <person name="Magnuson J."/>
            <person name="Mondo S."/>
            <person name="Nolan M."/>
            <person name="Ohm R."/>
            <person name="Pangilinan J."/>
            <person name="Park H.-J."/>
            <person name="Ramirez L."/>
            <person name="Alfaro M."/>
            <person name="Sun H."/>
            <person name="Tritt A."/>
            <person name="Yoshinaga Y."/>
            <person name="Zwiers L.-H."/>
            <person name="Turgeon B."/>
            <person name="Goodwin S."/>
            <person name="Spatafora J."/>
            <person name="Crous P."/>
            <person name="Grigoriev I."/>
        </authorList>
    </citation>
    <scope>NUCLEOTIDE SEQUENCE</scope>
    <source>
        <strain evidence="1">CBS 119925</strain>
    </source>
</reference>
<proteinExistence type="predicted"/>
<dbReference type="AlphaFoldDB" id="A0A6A6V136"/>
<dbReference type="EMBL" id="MU006594">
    <property type="protein sequence ID" value="KAF2743733.1"/>
    <property type="molecule type" value="Genomic_DNA"/>
</dbReference>
<gene>
    <name evidence="1" type="ORF">M011DRAFT_210135</name>
</gene>
<organism evidence="1 2">
    <name type="scientific">Sporormia fimetaria CBS 119925</name>
    <dbReference type="NCBI Taxonomy" id="1340428"/>
    <lineage>
        <taxon>Eukaryota</taxon>
        <taxon>Fungi</taxon>
        <taxon>Dikarya</taxon>
        <taxon>Ascomycota</taxon>
        <taxon>Pezizomycotina</taxon>
        <taxon>Dothideomycetes</taxon>
        <taxon>Pleosporomycetidae</taxon>
        <taxon>Pleosporales</taxon>
        <taxon>Sporormiaceae</taxon>
        <taxon>Sporormia</taxon>
    </lineage>
</organism>
<sequence>MPKKKNSSAWYTRIVPSVPATSSGICLLWFSCVHVDHGFPGRSIFSRAISSYGNRKSITIQPTSDVAPLVFTQSSYTTLEARHHVITLFCCFPLDLALVSELWGMKVHKVVYLDCTHRLRLAPESLRQIFDIDNVVPVTTVPRPPAPPQLIRPK</sequence>
<accession>A0A6A6V136</accession>
<keyword evidence="2" id="KW-1185">Reference proteome</keyword>
<name>A0A6A6V136_9PLEO</name>
<evidence type="ECO:0000313" key="2">
    <source>
        <dbReference type="Proteomes" id="UP000799440"/>
    </source>
</evidence>
<evidence type="ECO:0000313" key="1">
    <source>
        <dbReference type="EMBL" id="KAF2743733.1"/>
    </source>
</evidence>